<reference evidence="3" key="3">
    <citation type="submission" date="2020-02" db="EMBL/GenBank/DDBJ databases">
        <title>Synteny-based analysis reveals conserved mechanism for high triclosan tolerance in Pseudomonas, as well as instances of horizontal transfer.</title>
        <authorList>
            <person name="Mcfarland A.G."/>
            <person name="Bertucci H.K."/>
            <person name="Litmann E."/>
            <person name="Shen J."/>
            <person name="Huttenhower C."/>
            <person name="Hartmann E.M."/>
        </authorList>
    </citation>
    <scope>NUCLEOTIDE SEQUENCE</scope>
    <source>
        <strain evidence="3">109A1</strain>
    </source>
</reference>
<reference evidence="2 5" key="2">
    <citation type="submission" date="2014-11" db="EMBL/GenBank/DDBJ databases">
        <title>Genomics and ecophysiology of heterotrophic nitrogen fixing bacteria isolated from estuarine surface water.</title>
        <authorList>
            <person name="Bentzon-Tilia M."/>
            <person name="Severin I."/>
            <person name="Hansen L.H."/>
            <person name="Riemann L."/>
        </authorList>
    </citation>
    <scope>NUCLEOTIDE SEQUENCE [LARGE SCALE GENOMIC DNA]</scope>
    <source>
        <strain evidence="2 5">BAL361</strain>
    </source>
</reference>
<evidence type="ECO:0000313" key="1">
    <source>
        <dbReference type="EMBL" id="AHY45244.1"/>
    </source>
</evidence>
<evidence type="ECO:0000313" key="4">
    <source>
        <dbReference type="Proteomes" id="UP000025238"/>
    </source>
</evidence>
<evidence type="ECO:0000313" key="2">
    <source>
        <dbReference type="EMBL" id="KIZ33394.1"/>
    </source>
</evidence>
<name>A0A023WZK6_STUST</name>
<evidence type="ECO:0000313" key="3">
    <source>
        <dbReference type="EMBL" id="MBA1306123.1"/>
    </source>
</evidence>
<dbReference type="KEGG" id="pstu:UIB01_22385"/>
<geneLocation type="plasmid" evidence="1 4">
    <name>pLIB119</name>
</geneLocation>
<reference evidence="1 4" key="1">
    <citation type="submission" date="2014-03" db="EMBL/GenBank/DDBJ databases">
        <title>Complete genome sequence of Pseudomonas stutzeri 19SMN4.</title>
        <authorList>
            <person name="Brunet-Galmes I."/>
            <person name="Nogales B."/>
            <person name="Busquets A."/>
            <person name="Pena A."/>
            <person name="Gomila M."/>
            <person name="Garcia-Valdes E."/>
            <person name="Lalucat J."/>
            <person name="Bennasar A."/>
            <person name="Bosch R."/>
        </authorList>
    </citation>
    <scope>NUCLEOTIDE SEQUENCE [LARGE SCALE GENOMIC DNA]</scope>
    <source>
        <strain evidence="1 4">19SMN4</strain>
        <plasmid evidence="4">Plasmid pLIB119</plasmid>
        <plasmid evidence="1">pLIB119</plasmid>
    </source>
</reference>
<dbReference type="EMBL" id="CP007510">
    <property type="protein sequence ID" value="AHY45244.1"/>
    <property type="molecule type" value="Genomic_DNA"/>
</dbReference>
<keyword evidence="1" id="KW-0614">Plasmid</keyword>
<proteinExistence type="predicted"/>
<dbReference type="PATRIC" id="fig|316.110.peg.2511"/>
<dbReference type="Proteomes" id="UP000032439">
    <property type="component" value="Unassembled WGS sequence"/>
</dbReference>
<gene>
    <name evidence="3" type="ORF">G7024_17165</name>
    <name evidence="2" type="ORF">LO50_20850</name>
    <name evidence="1" type="ORF">UIB01_22385</name>
</gene>
<dbReference type="Proteomes" id="UP000025238">
    <property type="component" value="Plasmid pLIB119"/>
</dbReference>
<dbReference type="RefSeq" id="WP_019407024.1">
    <property type="nucleotide sequence ID" value="NZ_JAAMQZ010000051.1"/>
</dbReference>
<dbReference type="EMBL" id="JXXD01000243">
    <property type="protein sequence ID" value="KIZ33394.1"/>
    <property type="molecule type" value="Genomic_DNA"/>
</dbReference>
<dbReference type="Proteomes" id="UP001138621">
    <property type="component" value="Unassembled WGS sequence"/>
</dbReference>
<accession>A0A023WZK6</accession>
<evidence type="ECO:0000313" key="5">
    <source>
        <dbReference type="Proteomes" id="UP000032439"/>
    </source>
</evidence>
<protein>
    <submittedName>
        <fullName evidence="1">Uncharacterized protein</fullName>
    </submittedName>
</protein>
<dbReference type="EMBL" id="JAAMRD010000015">
    <property type="protein sequence ID" value="MBA1306123.1"/>
    <property type="molecule type" value="Genomic_DNA"/>
</dbReference>
<organism evidence="1 4">
    <name type="scientific">Stutzerimonas stutzeri</name>
    <name type="common">Pseudomonas stutzeri</name>
    <dbReference type="NCBI Taxonomy" id="316"/>
    <lineage>
        <taxon>Bacteria</taxon>
        <taxon>Pseudomonadati</taxon>
        <taxon>Pseudomonadota</taxon>
        <taxon>Gammaproteobacteria</taxon>
        <taxon>Pseudomonadales</taxon>
        <taxon>Pseudomonadaceae</taxon>
        <taxon>Stutzerimonas</taxon>
    </lineage>
</organism>
<sequence length="127" mass="14205">MSQRLPLRPRDIELIEMPTIASQMPVEFENGQTWQDFEGRCAGCGEDIPSGFMRGAVIRQALRCYTVEAVGVCASCRSGTSFLVRLHDDGSLTTQVDGVWCRMARVQLGLFSWLGSLLRSMFGTRQR</sequence>
<dbReference type="AlphaFoldDB" id="A0A023WZK6"/>